<gene>
    <name evidence="1" type="ORF">V8G54_034402</name>
</gene>
<dbReference type="EMBL" id="CP144691">
    <property type="protein sequence ID" value="WVY95314.1"/>
    <property type="molecule type" value="Genomic_DNA"/>
</dbReference>
<sequence>MSNLLSTARGRQHIRRKSTSDLASFFTSSSCLRASSRPHSSKQPICNISWFSHRKEKSSMEVHKAFQSSTICTIHQIGQVFYSLIEDRPARNPRGRFLGQPSHFRYSLGRIASSERFFECFGECSGGLAWVECRNTFTLPFDFWCICWNISFSFS</sequence>
<reference evidence="1 2" key="1">
    <citation type="journal article" date="2023" name="Life. Sci Alliance">
        <title>Evolutionary insights into 3D genome organization and epigenetic landscape of Vigna mungo.</title>
        <authorList>
            <person name="Junaid A."/>
            <person name="Singh B."/>
            <person name="Bhatia S."/>
        </authorList>
    </citation>
    <scope>NUCLEOTIDE SEQUENCE [LARGE SCALE GENOMIC DNA]</scope>
    <source>
        <strain evidence="1">Urdbean</strain>
    </source>
</reference>
<organism evidence="1 2">
    <name type="scientific">Vigna mungo</name>
    <name type="common">Black gram</name>
    <name type="synonym">Phaseolus mungo</name>
    <dbReference type="NCBI Taxonomy" id="3915"/>
    <lineage>
        <taxon>Eukaryota</taxon>
        <taxon>Viridiplantae</taxon>
        <taxon>Streptophyta</taxon>
        <taxon>Embryophyta</taxon>
        <taxon>Tracheophyta</taxon>
        <taxon>Spermatophyta</taxon>
        <taxon>Magnoliopsida</taxon>
        <taxon>eudicotyledons</taxon>
        <taxon>Gunneridae</taxon>
        <taxon>Pentapetalae</taxon>
        <taxon>rosids</taxon>
        <taxon>fabids</taxon>
        <taxon>Fabales</taxon>
        <taxon>Fabaceae</taxon>
        <taxon>Papilionoideae</taxon>
        <taxon>50 kb inversion clade</taxon>
        <taxon>NPAAA clade</taxon>
        <taxon>indigoferoid/millettioid clade</taxon>
        <taxon>Phaseoleae</taxon>
        <taxon>Vigna</taxon>
    </lineage>
</organism>
<dbReference type="Proteomes" id="UP001374535">
    <property type="component" value="Chromosome 10"/>
</dbReference>
<protein>
    <submittedName>
        <fullName evidence="1">Uncharacterized protein</fullName>
    </submittedName>
</protein>
<evidence type="ECO:0000313" key="2">
    <source>
        <dbReference type="Proteomes" id="UP001374535"/>
    </source>
</evidence>
<proteinExistence type="predicted"/>
<evidence type="ECO:0000313" key="1">
    <source>
        <dbReference type="EMBL" id="WVY95314.1"/>
    </source>
</evidence>
<keyword evidence="2" id="KW-1185">Reference proteome</keyword>
<accession>A0AAQ3MR45</accession>
<name>A0AAQ3MR45_VIGMU</name>
<dbReference type="AlphaFoldDB" id="A0AAQ3MR45"/>